<protein>
    <recommendedName>
        <fullName evidence="5">Anti-sigma factor</fullName>
    </recommendedName>
</protein>
<feature type="transmembrane region" description="Helical" evidence="2">
    <location>
        <begin position="45"/>
        <end position="69"/>
    </location>
</feature>
<dbReference type="EMBL" id="WVHT01000001">
    <property type="protein sequence ID" value="MXV49972.1"/>
    <property type="molecule type" value="Genomic_DNA"/>
</dbReference>
<dbReference type="Proteomes" id="UP000466586">
    <property type="component" value="Unassembled WGS sequence"/>
</dbReference>
<organism evidence="3 4">
    <name type="scientific">Hufsiella arboris</name>
    <dbReference type="NCBI Taxonomy" id="2695275"/>
    <lineage>
        <taxon>Bacteria</taxon>
        <taxon>Pseudomonadati</taxon>
        <taxon>Bacteroidota</taxon>
        <taxon>Sphingobacteriia</taxon>
        <taxon>Sphingobacteriales</taxon>
        <taxon>Sphingobacteriaceae</taxon>
        <taxon>Hufsiella</taxon>
    </lineage>
</organism>
<name>A0A7K1Y5W7_9SPHI</name>
<sequence>MSDRLESFIKKNRRELDEFEPPADLWNKIEKKLDEQKASAKKNKVVRLSFVLSIAASLLIAITAGILFFNYQKKEAADISNISPGLAKQQVHYASMIETKRNELKQIEKENPQLYSEFSSEIKKMELNYQRLKSDLPTSPNQEETVKAMIRNLQSQIQVLNQQLSIIQQINQIKQEQKNDTHSI</sequence>
<evidence type="ECO:0000256" key="1">
    <source>
        <dbReference type="SAM" id="Coils"/>
    </source>
</evidence>
<gene>
    <name evidence="3" type="ORF">GS399_03235</name>
</gene>
<keyword evidence="4" id="KW-1185">Reference proteome</keyword>
<keyword evidence="2" id="KW-0812">Transmembrane</keyword>
<proteinExistence type="predicted"/>
<evidence type="ECO:0008006" key="5">
    <source>
        <dbReference type="Google" id="ProtNLM"/>
    </source>
</evidence>
<comment type="caution">
    <text evidence="3">The sequence shown here is derived from an EMBL/GenBank/DDBJ whole genome shotgun (WGS) entry which is preliminary data.</text>
</comment>
<keyword evidence="2" id="KW-1133">Transmembrane helix</keyword>
<evidence type="ECO:0000256" key="2">
    <source>
        <dbReference type="SAM" id="Phobius"/>
    </source>
</evidence>
<dbReference type="RefSeq" id="WP_160843130.1">
    <property type="nucleotide sequence ID" value="NZ_WVHT01000001.1"/>
</dbReference>
<evidence type="ECO:0000313" key="3">
    <source>
        <dbReference type="EMBL" id="MXV49972.1"/>
    </source>
</evidence>
<evidence type="ECO:0000313" key="4">
    <source>
        <dbReference type="Proteomes" id="UP000466586"/>
    </source>
</evidence>
<feature type="coiled-coil region" evidence="1">
    <location>
        <begin position="97"/>
        <end position="170"/>
    </location>
</feature>
<accession>A0A7K1Y5W7</accession>
<keyword evidence="2" id="KW-0472">Membrane</keyword>
<reference evidence="3 4" key="1">
    <citation type="submission" date="2019-11" db="EMBL/GenBank/DDBJ databases">
        <title>Pedobacter sp. HMF7647 Genome sequencing and assembly.</title>
        <authorList>
            <person name="Kang H."/>
            <person name="Kim H."/>
            <person name="Joh K."/>
        </authorList>
    </citation>
    <scope>NUCLEOTIDE SEQUENCE [LARGE SCALE GENOMIC DNA]</scope>
    <source>
        <strain evidence="3 4">HMF7647</strain>
    </source>
</reference>
<dbReference type="AlphaFoldDB" id="A0A7K1Y5W7"/>
<keyword evidence="1" id="KW-0175">Coiled coil</keyword>